<accession>A0AAN8T3I4</accession>
<dbReference type="AlphaFoldDB" id="A0AAN8T3I4"/>
<dbReference type="InterPro" id="IPR026055">
    <property type="entry name" value="FAR"/>
</dbReference>
<gene>
    <name evidence="1" type="ORF">RDI58_022124</name>
</gene>
<evidence type="ECO:0000313" key="2">
    <source>
        <dbReference type="Proteomes" id="UP001371456"/>
    </source>
</evidence>
<keyword evidence="2" id="KW-1185">Reference proteome</keyword>
<dbReference type="GO" id="GO:0080019">
    <property type="term" value="F:alcohol-forming very long-chain fatty acyl-CoA reductase activity"/>
    <property type="evidence" value="ECO:0007669"/>
    <property type="project" value="InterPro"/>
</dbReference>
<evidence type="ECO:0000313" key="1">
    <source>
        <dbReference type="EMBL" id="KAK6779940.1"/>
    </source>
</evidence>
<organism evidence="1 2">
    <name type="scientific">Solanum bulbocastanum</name>
    <name type="common">Wild potato</name>
    <dbReference type="NCBI Taxonomy" id="147425"/>
    <lineage>
        <taxon>Eukaryota</taxon>
        <taxon>Viridiplantae</taxon>
        <taxon>Streptophyta</taxon>
        <taxon>Embryophyta</taxon>
        <taxon>Tracheophyta</taxon>
        <taxon>Spermatophyta</taxon>
        <taxon>Magnoliopsida</taxon>
        <taxon>eudicotyledons</taxon>
        <taxon>Gunneridae</taxon>
        <taxon>Pentapetalae</taxon>
        <taxon>asterids</taxon>
        <taxon>lamiids</taxon>
        <taxon>Solanales</taxon>
        <taxon>Solanaceae</taxon>
        <taxon>Solanoideae</taxon>
        <taxon>Solaneae</taxon>
        <taxon>Solanum</taxon>
    </lineage>
</organism>
<dbReference type="Proteomes" id="UP001371456">
    <property type="component" value="Unassembled WGS sequence"/>
</dbReference>
<sequence length="139" mass="16525">MVVNATMAAIAKHGYVQRPKINVYHVASSYVNPILVSQLFNYCYEIFSSSPFVNSKEDEVKVKKMKYFDNMLDFSNYILKKFFNQHDEVQDLIEVEHSKMQMSFKWKVKYFENFSKLYEPYVFTKAGMTFSLLLQCLYQ</sequence>
<comment type="caution">
    <text evidence="1">The sequence shown here is derived from an EMBL/GenBank/DDBJ whole genome shotgun (WGS) entry which is preliminary data.</text>
</comment>
<dbReference type="EMBL" id="JBANQN010000009">
    <property type="protein sequence ID" value="KAK6779940.1"/>
    <property type="molecule type" value="Genomic_DNA"/>
</dbReference>
<proteinExistence type="predicted"/>
<dbReference type="PANTHER" id="PTHR11011:SF95">
    <property type="entry name" value="FATTY ACYL-COA REDUCTASE"/>
    <property type="match status" value="1"/>
</dbReference>
<name>A0AAN8T3I4_SOLBU</name>
<dbReference type="GO" id="GO:0010345">
    <property type="term" value="P:suberin biosynthetic process"/>
    <property type="evidence" value="ECO:0007669"/>
    <property type="project" value="TreeGrafter"/>
</dbReference>
<reference evidence="1 2" key="1">
    <citation type="submission" date="2024-02" db="EMBL/GenBank/DDBJ databases">
        <title>de novo genome assembly of Solanum bulbocastanum strain 11H21.</title>
        <authorList>
            <person name="Hosaka A.J."/>
        </authorList>
    </citation>
    <scope>NUCLEOTIDE SEQUENCE [LARGE SCALE GENOMIC DNA]</scope>
    <source>
        <tissue evidence="1">Young leaves</tissue>
    </source>
</reference>
<dbReference type="PANTHER" id="PTHR11011">
    <property type="entry name" value="MALE STERILITY PROTEIN 2-RELATED"/>
    <property type="match status" value="1"/>
</dbReference>
<dbReference type="GO" id="GO:0035336">
    <property type="term" value="P:long-chain fatty-acyl-CoA metabolic process"/>
    <property type="evidence" value="ECO:0007669"/>
    <property type="project" value="TreeGrafter"/>
</dbReference>
<protein>
    <submittedName>
        <fullName evidence="1">Uncharacterized protein</fullName>
    </submittedName>
</protein>